<dbReference type="GO" id="GO:0016717">
    <property type="term" value="F:oxidoreductase activity, acting on paired donors, with oxidation of a pair of donors resulting in the reduction of molecular oxygen to two molecules of water"/>
    <property type="evidence" value="ECO:0007669"/>
    <property type="project" value="TreeGrafter"/>
</dbReference>
<sequence length="342" mass="39567">MRDYTVGGPSSITAAENGLVDADCYKPVVDRALMKQLMQRNNGWAIAHVASWFAALGIFGWLAHLSWGSWWAIPTFAIYGVLYGSMSDSRWHETGHRTAFRTKWMNDVVYYIASFMIFREPETWRWSHARHHSDTIIVGRDAEIAFKRNVPFHKFVLELIGISAVPNEFKQWIQNSLGNFTNNQKEFQPEETFRISMWASRIYILILAGVVTSCILVRSIEPVMFVGLPSFYGHWLVVTLGITQHAGLAEDVIDHRLNTRTIYMGPLTRWIYWNMNYHVEHHIYPSVPFHSLKKLHVAIKDQLPTPYPSLYRALREVIPTLRRQANDSAYFVKRALPLNTNI</sequence>
<evidence type="ECO:0000313" key="3">
    <source>
        <dbReference type="EMBL" id="CAB4598790.1"/>
    </source>
</evidence>
<gene>
    <name evidence="3" type="ORF">UFOPK1826_00510</name>
</gene>
<evidence type="ECO:0000256" key="1">
    <source>
        <dbReference type="SAM" id="Phobius"/>
    </source>
</evidence>
<protein>
    <submittedName>
        <fullName evidence="3">Unannotated protein</fullName>
    </submittedName>
</protein>
<reference evidence="3" key="1">
    <citation type="submission" date="2020-05" db="EMBL/GenBank/DDBJ databases">
        <authorList>
            <person name="Chiriac C."/>
            <person name="Salcher M."/>
            <person name="Ghai R."/>
            <person name="Kavagutti S V."/>
        </authorList>
    </citation>
    <scope>NUCLEOTIDE SEQUENCE</scope>
</reference>
<accession>A0A6J6GEP0</accession>
<keyword evidence="1" id="KW-0472">Membrane</keyword>
<feature type="transmembrane region" description="Helical" evidence="1">
    <location>
        <begin position="43"/>
        <end position="63"/>
    </location>
</feature>
<keyword evidence="1" id="KW-0812">Transmembrane</keyword>
<feature type="transmembrane region" description="Helical" evidence="1">
    <location>
        <begin position="69"/>
        <end position="86"/>
    </location>
</feature>
<name>A0A6J6GEP0_9ZZZZ</name>
<dbReference type="EMBL" id="CAEZUN010000046">
    <property type="protein sequence ID" value="CAB4598790.1"/>
    <property type="molecule type" value="Genomic_DNA"/>
</dbReference>
<proteinExistence type="predicted"/>
<feature type="transmembrane region" description="Helical" evidence="1">
    <location>
        <begin position="202"/>
        <end position="220"/>
    </location>
</feature>
<dbReference type="Pfam" id="PF00487">
    <property type="entry name" value="FA_desaturase"/>
    <property type="match status" value="1"/>
</dbReference>
<organism evidence="3">
    <name type="scientific">freshwater metagenome</name>
    <dbReference type="NCBI Taxonomy" id="449393"/>
    <lineage>
        <taxon>unclassified sequences</taxon>
        <taxon>metagenomes</taxon>
        <taxon>ecological metagenomes</taxon>
    </lineage>
</organism>
<dbReference type="InterPro" id="IPR012171">
    <property type="entry name" value="Fatty_acid_desaturase"/>
</dbReference>
<dbReference type="InterPro" id="IPR005804">
    <property type="entry name" value="FA_desaturase_dom"/>
</dbReference>
<keyword evidence="1" id="KW-1133">Transmembrane helix</keyword>
<dbReference type="AlphaFoldDB" id="A0A6J6GEP0"/>
<dbReference type="PANTHER" id="PTHR19353:SF19">
    <property type="entry name" value="DELTA(5) FATTY ACID DESATURASE C-RELATED"/>
    <property type="match status" value="1"/>
</dbReference>
<dbReference type="GO" id="GO:0008610">
    <property type="term" value="P:lipid biosynthetic process"/>
    <property type="evidence" value="ECO:0007669"/>
    <property type="project" value="UniProtKB-ARBA"/>
</dbReference>
<feature type="domain" description="Fatty acid desaturase" evidence="2">
    <location>
        <begin position="69"/>
        <end position="308"/>
    </location>
</feature>
<evidence type="ECO:0000259" key="2">
    <source>
        <dbReference type="Pfam" id="PF00487"/>
    </source>
</evidence>
<dbReference type="PANTHER" id="PTHR19353">
    <property type="entry name" value="FATTY ACID DESATURASE 2"/>
    <property type="match status" value="1"/>
</dbReference>
<dbReference type="GO" id="GO:0016020">
    <property type="term" value="C:membrane"/>
    <property type="evidence" value="ECO:0007669"/>
    <property type="project" value="TreeGrafter"/>
</dbReference>